<comment type="subcellular location">
    <subcellularLocation>
        <location evidence="9">Cell inner membrane</location>
        <topology evidence="9">Single-pass membrane protein</topology>
    </subcellularLocation>
</comment>
<comment type="function">
    <text evidence="9">Catalyzes the transfer of an acyl chain from an acyl-[acyl-carrier-protein] (ACP) to a Kdo(2)-lipid IV(A) to form a Kdo(2)-(acyl)-lipid IV(A).</text>
</comment>
<evidence type="ECO:0000256" key="6">
    <source>
        <dbReference type="ARBA" id="ARBA00022989"/>
    </source>
</evidence>
<dbReference type="NCBIfam" id="TIGR02207">
    <property type="entry name" value="lipid_A_htrB"/>
    <property type="match status" value="1"/>
</dbReference>
<dbReference type="HAMAP" id="MF_01942">
    <property type="entry name" value="Lipid_A_LpxL_LpxP"/>
    <property type="match status" value="1"/>
</dbReference>
<reference evidence="11" key="1">
    <citation type="journal article" date="2019" name="Int. J. Syst. Evol. Microbiol.">
        <title>The Global Catalogue of Microorganisms (GCM) 10K type strain sequencing project: providing services to taxonomists for standard genome sequencing and annotation.</title>
        <authorList>
            <consortium name="The Broad Institute Genomics Platform"/>
            <consortium name="The Broad Institute Genome Sequencing Center for Infectious Disease"/>
            <person name="Wu L."/>
            <person name="Ma J."/>
        </authorList>
    </citation>
    <scope>NUCLEOTIDE SEQUENCE [LARGE SCALE GENOMIC DNA]</scope>
    <source>
        <strain evidence="11">JCM 19134</strain>
    </source>
</reference>
<keyword evidence="8 9" id="KW-0012">Acyltransferase</keyword>
<keyword evidence="2 9" id="KW-0997">Cell inner membrane</keyword>
<evidence type="ECO:0000313" key="11">
    <source>
        <dbReference type="Proteomes" id="UP001409585"/>
    </source>
</evidence>
<dbReference type="PANTHER" id="PTHR30606:SF9">
    <property type="entry name" value="LIPID A BIOSYNTHESIS LAUROYLTRANSFERASE"/>
    <property type="match status" value="1"/>
</dbReference>
<dbReference type="GO" id="GO:0036104">
    <property type="term" value="P:Kdo2-lipid A biosynthetic process"/>
    <property type="evidence" value="ECO:0007669"/>
    <property type="project" value="UniProtKB-UniRule"/>
</dbReference>
<evidence type="ECO:0000256" key="1">
    <source>
        <dbReference type="ARBA" id="ARBA00022475"/>
    </source>
</evidence>
<keyword evidence="11" id="KW-1185">Reference proteome</keyword>
<evidence type="ECO:0000256" key="5">
    <source>
        <dbReference type="ARBA" id="ARBA00022985"/>
    </source>
</evidence>
<keyword evidence="3 9" id="KW-0808">Transferase</keyword>
<dbReference type="InterPro" id="IPR004960">
    <property type="entry name" value="LipA_acyltrans"/>
</dbReference>
<dbReference type="GO" id="GO:0009103">
    <property type="term" value="P:lipopolysaccharide biosynthetic process"/>
    <property type="evidence" value="ECO:0007669"/>
    <property type="project" value="UniProtKB-UniRule"/>
</dbReference>
<evidence type="ECO:0000256" key="2">
    <source>
        <dbReference type="ARBA" id="ARBA00022519"/>
    </source>
</evidence>
<evidence type="ECO:0000256" key="8">
    <source>
        <dbReference type="ARBA" id="ARBA00023315"/>
    </source>
</evidence>
<comment type="pathway">
    <text evidence="9">Bacterial outer membrane biogenesis; lipopolysaccharide biosynthesis.</text>
</comment>
<dbReference type="AlphaFoldDB" id="A0AAV3U7S9"/>
<evidence type="ECO:0000313" key="10">
    <source>
        <dbReference type="EMBL" id="GAA4955017.1"/>
    </source>
</evidence>
<dbReference type="Proteomes" id="UP001409585">
    <property type="component" value="Unassembled WGS sequence"/>
</dbReference>
<keyword evidence="5 9" id="KW-0448">Lipopolysaccharide biosynthesis</keyword>
<dbReference type="PANTHER" id="PTHR30606">
    <property type="entry name" value="LIPID A BIOSYNTHESIS LAUROYL ACYLTRANSFERASE"/>
    <property type="match status" value="1"/>
</dbReference>
<dbReference type="GO" id="GO:0008913">
    <property type="term" value="F:Kdo2-lipid IVA acyltransferase activity"/>
    <property type="evidence" value="ECO:0007669"/>
    <property type="project" value="UniProtKB-EC"/>
</dbReference>
<dbReference type="PIRSF" id="PIRSF026649">
    <property type="entry name" value="MsbB"/>
    <property type="match status" value="1"/>
</dbReference>
<dbReference type="EC" id="2.3.1.241" evidence="9"/>
<keyword evidence="4 9" id="KW-0812">Transmembrane</keyword>
<evidence type="ECO:0000256" key="7">
    <source>
        <dbReference type="ARBA" id="ARBA00023136"/>
    </source>
</evidence>
<protein>
    <recommendedName>
        <fullName evidence="9">Lipid A biosynthesis acyltransferase</fullName>
        <ecNumber evidence="9">2.3.1.241</ecNumber>
    </recommendedName>
    <alternativeName>
        <fullName evidence="9">Kdo(2)-lipid IV(A) acyltransferase</fullName>
    </alternativeName>
</protein>
<dbReference type="RefSeq" id="WP_345426401.1">
    <property type="nucleotide sequence ID" value="NZ_AP031496.1"/>
</dbReference>
<comment type="caution">
    <text evidence="10">The sequence shown here is derived from an EMBL/GenBank/DDBJ whole genome shotgun (WGS) entry which is preliminary data.</text>
</comment>
<comment type="pathway">
    <text evidence="9">Glycolipid biosynthesis; KDO(2)-lipid A biosynthesis; KDO(2)-lipid A from CMP-3-deoxy-D-manno-octulosonate and lipid IV(A): step 3/4.</text>
</comment>
<keyword evidence="7 9" id="KW-0472">Membrane</keyword>
<name>A0AAV3U7S9_9ALTE</name>
<accession>A0AAV3U7S9</accession>
<dbReference type="GO" id="GO:0009245">
    <property type="term" value="P:lipid A biosynthetic process"/>
    <property type="evidence" value="ECO:0007669"/>
    <property type="project" value="InterPro"/>
</dbReference>
<keyword evidence="6 9" id="KW-1133">Transmembrane helix</keyword>
<feature type="short sequence motif" description="HXXXXD motif" evidence="9">
    <location>
        <begin position="131"/>
        <end position="136"/>
    </location>
</feature>
<gene>
    <name evidence="9" type="primary">lpxL</name>
    <name evidence="10" type="ORF">GCM10025791_39000</name>
</gene>
<dbReference type="InterPro" id="IPR011920">
    <property type="entry name" value="Lipid_A_LpxL_LpxP"/>
</dbReference>
<evidence type="ECO:0000256" key="9">
    <source>
        <dbReference type="HAMAP-Rule" id="MF_01942"/>
    </source>
</evidence>
<evidence type="ECO:0000256" key="4">
    <source>
        <dbReference type="ARBA" id="ARBA00022692"/>
    </source>
</evidence>
<dbReference type="Pfam" id="PF03279">
    <property type="entry name" value="Lip_A_acyltrans"/>
    <property type="match status" value="1"/>
</dbReference>
<dbReference type="GO" id="GO:0005886">
    <property type="term" value="C:plasma membrane"/>
    <property type="evidence" value="ECO:0007669"/>
    <property type="project" value="UniProtKB-SubCell"/>
</dbReference>
<organism evidence="10 11">
    <name type="scientific">Halioxenophilus aromaticivorans</name>
    <dbReference type="NCBI Taxonomy" id="1306992"/>
    <lineage>
        <taxon>Bacteria</taxon>
        <taxon>Pseudomonadati</taxon>
        <taxon>Pseudomonadota</taxon>
        <taxon>Gammaproteobacteria</taxon>
        <taxon>Alteromonadales</taxon>
        <taxon>Alteromonadaceae</taxon>
        <taxon>Halioxenophilus</taxon>
    </lineage>
</organism>
<dbReference type="EMBL" id="BAABLX010000066">
    <property type="protein sequence ID" value="GAA4955017.1"/>
    <property type="molecule type" value="Genomic_DNA"/>
</dbReference>
<comment type="catalytic activity">
    <reaction evidence="9">
        <text>an alpha-Kdo-(2-&gt;4)-alpha-Kdo-(2-&gt;6)-lipid IVA + a fatty acyl-[ACP] = an alpha-Kdo-(2-&gt;4)-alpha-Kdo-(2-&gt;6)-(acyl)-lipid IVA + holo-[ACP]</text>
        <dbReference type="Rhea" id="RHEA:69396"/>
        <dbReference type="Rhea" id="RHEA-COMP:9685"/>
        <dbReference type="Rhea" id="RHEA-COMP:14125"/>
        <dbReference type="ChEBI" id="CHEBI:64479"/>
        <dbReference type="ChEBI" id="CHEBI:138651"/>
        <dbReference type="ChEBI" id="CHEBI:176429"/>
        <dbReference type="ChEBI" id="CHEBI:176430"/>
        <dbReference type="EC" id="2.3.1.241"/>
    </reaction>
</comment>
<dbReference type="CDD" id="cd07984">
    <property type="entry name" value="LPLAT_LABLAT-like"/>
    <property type="match status" value="1"/>
</dbReference>
<sequence>MNIKGIPKELLHPRHWSSWLILGVLSTSSFLPHRVIIRLGKVAGSLAFRLIKRRRHICETNIRLCFPELSDDEQKKLVYRTMVDQGIGLLETISGWFKNPTDLQHLVSVVGLEYIEQEQSNGRGVLLVGSHFTTLDFAGVLFTNFSQMDVLYRKNNNAVLDFFLTQGRSRYGEPIEKKEFKKLIRRLRDGYVVWYAPDQDYGTKNAVFAPFFGLSAATVTGTSTIAKITGAKVLMIHHYRENEGRHYRIEILPVNDFPSGNDIADATKINALIEEGIRSAPEQYMWVHRRFKNRPPGEAKIY</sequence>
<keyword evidence="1 9" id="KW-1003">Cell membrane</keyword>
<proteinExistence type="inferred from homology"/>
<evidence type="ECO:0000256" key="3">
    <source>
        <dbReference type="ARBA" id="ARBA00022679"/>
    </source>
</evidence>
<comment type="similarity">
    <text evidence="9">Belongs to the LpxL/LpxM/LpxP family.</text>
</comment>